<evidence type="ECO:0000313" key="2">
    <source>
        <dbReference type="EMBL" id="MBS9534747.1"/>
    </source>
</evidence>
<accession>A0ABS5RL78</accession>
<dbReference type="RefSeq" id="WP_214093615.1">
    <property type="nucleotide sequence ID" value="NZ_JAHCLR010000028.1"/>
</dbReference>
<organism evidence="2 3">
    <name type="scientific">Mycolicibacter acidiphilus</name>
    <dbReference type="NCBI Taxonomy" id="2835306"/>
    <lineage>
        <taxon>Bacteria</taxon>
        <taxon>Bacillati</taxon>
        <taxon>Actinomycetota</taxon>
        <taxon>Actinomycetes</taxon>
        <taxon>Mycobacteriales</taxon>
        <taxon>Mycobacteriaceae</taxon>
        <taxon>Mycolicibacter</taxon>
    </lineage>
</organism>
<name>A0ABS5RL78_9MYCO</name>
<feature type="chain" id="PRO_5046464977" evidence="1">
    <location>
        <begin position="25"/>
        <end position="77"/>
    </location>
</feature>
<dbReference type="Proteomes" id="UP001519535">
    <property type="component" value="Unassembled WGS sequence"/>
</dbReference>
<keyword evidence="1" id="KW-0732">Signal</keyword>
<protein>
    <submittedName>
        <fullName evidence="2">Uncharacterized protein</fullName>
    </submittedName>
</protein>
<dbReference type="EMBL" id="JAHCLR010000028">
    <property type="protein sequence ID" value="MBS9534747.1"/>
    <property type="molecule type" value="Genomic_DNA"/>
</dbReference>
<evidence type="ECO:0000256" key="1">
    <source>
        <dbReference type="SAM" id="SignalP"/>
    </source>
</evidence>
<reference evidence="2 3" key="1">
    <citation type="submission" date="2021-05" db="EMBL/GenBank/DDBJ databases">
        <title>Mycobacterium acidophilum sp. nov., an extremely acid-tolerant member of the genus Mycobacterium.</title>
        <authorList>
            <person name="Xia J."/>
        </authorList>
    </citation>
    <scope>NUCLEOTIDE SEQUENCE [LARGE SCALE GENOMIC DNA]</scope>
    <source>
        <strain evidence="2 3">M1</strain>
    </source>
</reference>
<feature type="signal peptide" evidence="1">
    <location>
        <begin position="1"/>
        <end position="24"/>
    </location>
</feature>
<proteinExistence type="predicted"/>
<evidence type="ECO:0000313" key="3">
    <source>
        <dbReference type="Proteomes" id="UP001519535"/>
    </source>
</evidence>
<comment type="caution">
    <text evidence="2">The sequence shown here is derived from an EMBL/GenBank/DDBJ whole genome shotgun (WGS) entry which is preliminary data.</text>
</comment>
<gene>
    <name evidence="2" type="ORF">KIH27_14225</name>
</gene>
<sequence>MKRQLVGTLVALAALLHVAPAASADPLEPSCFDDRLCGDLGSVSYCPDTGTMVGPFAACSGLVTGPYAPGGLSPNED</sequence>
<keyword evidence="3" id="KW-1185">Reference proteome</keyword>